<evidence type="ECO:0000313" key="2">
    <source>
        <dbReference type="EMBL" id="KAG9272174.1"/>
    </source>
</evidence>
<dbReference type="AlphaFoldDB" id="A0A8T2LMS5"/>
<dbReference type="Proteomes" id="UP000752171">
    <property type="component" value="Unassembled WGS sequence"/>
</dbReference>
<organism evidence="2 3">
    <name type="scientific">Astyanax mexicanus</name>
    <name type="common">Blind cave fish</name>
    <name type="synonym">Astyanax fasciatus mexicanus</name>
    <dbReference type="NCBI Taxonomy" id="7994"/>
    <lineage>
        <taxon>Eukaryota</taxon>
        <taxon>Metazoa</taxon>
        <taxon>Chordata</taxon>
        <taxon>Craniata</taxon>
        <taxon>Vertebrata</taxon>
        <taxon>Euteleostomi</taxon>
        <taxon>Actinopterygii</taxon>
        <taxon>Neopterygii</taxon>
        <taxon>Teleostei</taxon>
        <taxon>Ostariophysi</taxon>
        <taxon>Characiformes</taxon>
        <taxon>Characoidei</taxon>
        <taxon>Acestrorhamphidae</taxon>
        <taxon>Acestrorhamphinae</taxon>
        <taxon>Astyanax</taxon>
    </lineage>
</organism>
<dbReference type="EMBL" id="JAICCE010000010">
    <property type="protein sequence ID" value="KAG9272174.1"/>
    <property type="molecule type" value="Genomic_DNA"/>
</dbReference>
<comment type="caution">
    <text evidence="2">The sequence shown here is derived from an EMBL/GenBank/DDBJ whole genome shotgun (WGS) entry which is preliminary data.</text>
</comment>
<feature type="region of interest" description="Disordered" evidence="1">
    <location>
        <begin position="1"/>
        <end position="23"/>
    </location>
</feature>
<name>A0A8T2LMS5_ASTMX</name>
<gene>
    <name evidence="2" type="ORF">AMEX_G13135</name>
</gene>
<protein>
    <submittedName>
        <fullName evidence="2">Uncharacterized protein</fullName>
    </submittedName>
</protein>
<proteinExistence type="predicted"/>
<sequence>MFASDPAPGGSCTPGPGEGGVGPLPFCSVVRVRALIRVEIREDCGRREATDSHDTASTGRQRVRGFILGMSVSLSRFFSSV</sequence>
<evidence type="ECO:0000256" key="1">
    <source>
        <dbReference type="SAM" id="MobiDB-lite"/>
    </source>
</evidence>
<accession>A0A8T2LMS5</accession>
<reference evidence="2 3" key="1">
    <citation type="submission" date="2021-07" db="EMBL/GenBank/DDBJ databases">
        <authorList>
            <person name="Imarazene B."/>
            <person name="Zahm M."/>
            <person name="Klopp C."/>
            <person name="Cabau C."/>
            <person name="Beille S."/>
            <person name="Jouanno E."/>
            <person name="Castinel A."/>
            <person name="Lluch J."/>
            <person name="Gil L."/>
            <person name="Kuchtly C."/>
            <person name="Lopez Roques C."/>
            <person name="Donnadieu C."/>
            <person name="Parrinello H."/>
            <person name="Journot L."/>
            <person name="Du K."/>
            <person name="Schartl M."/>
            <person name="Retaux S."/>
            <person name="Guiguen Y."/>
        </authorList>
    </citation>
    <scope>NUCLEOTIDE SEQUENCE [LARGE SCALE GENOMIC DNA]</scope>
    <source>
        <strain evidence="2">Pach_M1</strain>
        <tissue evidence="2">Testis</tissue>
    </source>
</reference>
<evidence type="ECO:0000313" key="3">
    <source>
        <dbReference type="Proteomes" id="UP000752171"/>
    </source>
</evidence>